<evidence type="ECO:0000256" key="1">
    <source>
        <dbReference type="ARBA" id="ARBA00023224"/>
    </source>
</evidence>
<dbReference type="AlphaFoldDB" id="A0A0M2RCW3"/>
<evidence type="ECO:0000313" key="6">
    <source>
        <dbReference type="Proteomes" id="UP000034491"/>
    </source>
</evidence>
<sequence>MDNAVRDNIDTGEDTDSLIKAERQAYALRRDLHTLGDALQGEFEGTMSQAKLAGDAMQDASAATRNALDSVGAQANQLENDANTATQNVDAVAAATEEMNASIALVGEHVAKTAEGAKGAAEEAKGATDTIQVLAQASEKIGDVVKLIEGIAGQTNLLALNATIEAARAGDAGKGFAVVASEVKSLAQQTAGATKDITNQISEIQTVTGQVVEVIANITSVINSVEDFSSEVSDRVQEQVAAINEIGKNAQLAAVSTRQVTDSMAAVVSEVNHVRDLTGTQETNANKMRDLLEALNLRLETAVKETHAGDGEKLQRIPYDMDGVINCQGNRGPVTLRDFTKQGALLCKLNEPVEQGAMVEIEVNPYGKLKGTVDAIVLSGTKVVFDQDSQKVAQMCLDSVIAMDQPFIAKGISTAKEIGLRFDAAIDAGEISLDDLFDRDYQPVENSDPQQHTTKYLNFTDRVLPDAQEPVLDFHDKVAFCAAVDVNGYLPTHNLIYNNPQKPDDPVWNAGNCRNRRIFTDRTGASAGANTKDYLLQSYLRDMGGGKFVLMKDLSTPIMVKGQQWGNLRMGYAP</sequence>
<reference evidence="5 6" key="1">
    <citation type="submission" date="2015-03" db="EMBL/GenBank/DDBJ databases">
        <title>Genome sequence of Kiloniella sp. P1-1, isolated from the gut microflora of Pacific white shrimp, Penaeus vannamei.</title>
        <authorList>
            <person name="Shao Z."/>
            <person name="Wang L."/>
            <person name="Li X."/>
        </authorList>
    </citation>
    <scope>NUCLEOTIDE SEQUENCE [LARGE SCALE GENOMIC DNA]</scope>
    <source>
        <strain evidence="5 6">P1-1</strain>
    </source>
</reference>
<dbReference type="EMBL" id="LANI01000002">
    <property type="protein sequence ID" value="KKJ78279.1"/>
    <property type="molecule type" value="Genomic_DNA"/>
</dbReference>
<organism evidence="5 6">
    <name type="scientific">Kiloniella litopenaei</name>
    <dbReference type="NCBI Taxonomy" id="1549748"/>
    <lineage>
        <taxon>Bacteria</taxon>
        <taxon>Pseudomonadati</taxon>
        <taxon>Pseudomonadota</taxon>
        <taxon>Alphaproteobacteria</taxon>
        <taxon>Rhodospirillales</taxon>
        <taxon>Kiloniellaceae</taxon>
        <taxon>Kiloniella</taxon>
    </lineage>
</organism>
<evidence type="ECO:0000256" key="3">
    <source>
        <dbReference type="SAM" id="Coils"/>
    </source>
</evidence>
<dbReference type="SMART" id="SM00283">
    <property type="entry name" value="MA"/>
    <property type="match status" value="1"/>
</dbReference>
<keyword evidence="6" id="KW-1185">Reference proteome</keyword>
<dbReference type="InterPro" id="IPR004089">
    <property type="entry name" value="MCPsignal_dom"/>
</dbReference>
<accession>A0A0M2RCW3</accession>
<dbReference type="OrthoDB" id="2489132at2"/>
<dbReference type="Pfam" id="PF00015">
    <property type="entry name" value="MCPsignal"/>
    <property type="match status" value="1"/>
</dbReference>
<name>A0A0M2RCW3_9PROT</name>
<comment type="caution">
    <text evidence="5">The sequence shown here is derived from an EMBL/GenBank/DDBJ whole genome shotgun (WGS) entry which is preliminary data.</text>
</comment>
<dbReference type="PANTHER" id="PTHR32089:SF112">
    <property type="entry name" value="LYSOZYME-LIKE PROTEIN-RELATED"/>
    <property type="match status" value="1"/>
</dbReference>
<keyword evidence="1 2" id="KW-0807">Transducer</keyword>
<feature type="coiled-coil region" evidence="3">
    <location>
        <begin position="68"/>
        <end position="95"/>
    </location>
</feature>
<keyword evidence="3" id="KW-0175">Coiled coil</keyword>
<feature type="domain" description="Methyl-accepting transducer" evidence="4">
    <location>
        <begin position="60"/>
        <end position="279"/>
    </location>
</feature>
<evidence type="ECO:0000313" key="5">
    <source>
        <dbReference type="EMBL" id="KKJ78279.1"/>
    </source>
</evidence>
<dbReference type="SUPFAM" id="SSF58104">
    <property type="entry name" value="Methyl-accepting chemotaxis protein (MCP) signaling domain"/>
    <property type="match status" value="1"/>
</dbReference>
<evidence type="ECO:0000256" key="2">
    <source>
        <dbReference type="PROSITE-ProRule" id="PRU00284"/>
    </source>
</evidence>
<dbReference type="GO" id="GO:0007165">
    <property type="term" value="P:signal transduction"/>
    <property type="evidence" value="ECO:0007669"/>
    <property type="project" value="UniProtKB-KW"/>
</dbReference>
<proteinExistence type="predicted"/>
<dbReference type="Gene3D" id="1.10.287.950">
    <property type="entry name" value="Methyl-accepting chemotaxis protein"/>
    <property type="match status" value="1"/>
</dbReference>
<dbReference type="STRING" id="1549748.WH95_02920"/>
<dbReference type="RefSeq" id="WP_046502687.1">
    <property type="nucleotide sequence ID" value="NZ_LANI01000002.1"/>
</dbReference>
<evidence type="ECO:0000259" key="4">
    <source>
        <dbReference type="PROSITE" id="PS50111"/>
    </source>
</evidence>
<dbReference type="PANTHER" id="PTHR32089">
    <property type="entry name" value="METHYL-ACCEPTING CHEMOTAXIS PROTEIN MCPB"/>
    <property type="match status" value="1"/>
</dbReference>
<dbReference type="PROSITE" id="PS50111">
    <property type="entry name" value="CHEMOTAXIS_TRANSDUC_2"/>
    <property type="match status" value="1"/>
</dbReference>
<dbReference type="GO" id="GO:0016020">
    <property type="term" value="C:membrane"/>
    <property type="evidence" value="ECO:0007669"/>
    <property type="project" value="InterPro"/>
</dbReference>
<protein>
    <recommendedName>
        <fullName evidence="4">Methyl-accepting transducer domain-containing protein</fullName>
    </recommendedName>
</protein>
<gene>
    <name evidence="5" type="ORF">WH95_02920</name>
</gene>
<dbReference type="Proteomes" id="UP000034491">
    <property type="component" value="Unassembled WGS sequence"/>
</dbReference>
<dbReference type="PATRIC" id="fig|1549748.8.peg.1179"/>